<keyword evidence="3 4" id="KW-0720">Serine protease</keyword>
<keyword evidence="1 4" id="KW-0645">Protease</keyword>
<dbReference type="Gene3D" id="3.40.50.200">
    <property type="entry name" value="Peptidase S8/S53 domain"/>
    <property type="match status" value="1"/>
</dbReference>
<feature type="domain" description="Peptidase S8/S53" evidence="7">
    <location>
        <begin position="725"/>
        <end position="952"/>
    </location>
</feature>
<sequence length="1041" mass="115565">MASDSERENRVPNDHNRPHAEDDETHLRAGDSSSDEETDDDDDDGNFQGQHARVSVGDLLKVTLEEISKGTTDLADDAHFAIFESKQLQDLVDETGDKYMPTALHMLVLDDEKLALPRIPDDQMKILVSALVRHDRNLMTRGDRDGKTPLYQAIDDRREKLVQWMCEAHPDINSILSKPSNLNKQFYLHMAVKKKLKYFAKMAEKADGRTLALKDSRGNTLLHLLVEHKRCRKGQLAVIEDVVARSDEIITITPNGDFNNAGDSPYLHHKKTVDSAAKETLDDQRKTTASSQTKNNFYMGNSMNSDSWKGSSTPTKILDYTGNTPSPGTRPNPASGGLGEEQPKDAQKKVNAQSNIRAKYTGLIVPRIQQHGNRTSEVDSPTVETHTPSPFAAENSNATAKPKSKAKSGTTLSSAKQSKVDEGVVKSVERFLKLHYLRSRTDSACIDILYGKDKVTDLELYFDLSGRSSMTLSGFKALVKQLKFEDALQYVAIPAIKIESASEGSTGSTKQSIRDRLVNDGTGRRDLVQVFDGLRQKGVKTILKVVVDDTLVPPHTDEAIEEALRNMDVEVWDWKKVDLCTEVIYNAAPGVREVHLYWGGNNAVLRGWSEQGGLKVLTELRTVWLHQQKGIESTKRTRQYVKDFEDRIKKLDFKQGPIKLVKDEGAAYSRQSRGTKRSHGVKEEQTSKHAWIDCMKRFRGVLFNVEQFLTSENPPLAFSLTEEPIKVALIDDGVDFMELDHPLAGGRTFCPRDEANHLNHPYYASATGHGTVMAKLINLMCPRAQLYVFRLEDHPSEGARQINARSAAQAIMVAVRRGVDIISMSWTLDPPDDEDVKAELEKAIQEADKANILMFCSASDQGAKTSDTYPSKATQRIFTIGAAGPSGETVSFVGNPEKVDFTFPGDRVEVMDGGTSRPVSSSAAGEDSMIRKPVSGSSVATALAAGFAALVLYCVQIRLLRVQSEKDKAQVRRNFSALKSYEQMKKAFQKTIGTSPESKYKFIMVWDLFGKAVEQRDRLDPEQLIDLVADVGNKLCVGATV</sequence>
<dbReference type="SMART" id="SM00248">
    <property type="entry name" value="ANK"/>
    <property type="match status" value="2"/>
</dbReference>
<feature type="compositionally biased region" description="Acidic residues" evidence="5">
    <location>
        <begin position="33"/>
        <end position="45"/>
    </location>
</feature>
<feature type="region of interest" description="Disordered" evidence="5">
    <location>
        <begin position="273"/>
        <end position="419"/>
    </location>
</feature>
<feature type="region of interest" description="Disordered" evidence="5">
    <location>
        <begin position="1"/>
        <end position="52"/>
    </location>
</feature>
<dbReference type="GO" id="GO:0004252">
    <property type="term" value="F:serine-type endopeptidase activity"/>
    <property type="evidence" value="ECO:0007669"/>
    <property type="project" value="UniProtKB-UniRule"/>
</dbReference>
<keyword evidence="6" id="KW-0472">Membrane</keyword>
<feature type="compositionally biased region" description="Polar residues" evidence="5">
    <location>
        <begin position="370"/>
        <end position="399"/>
    </location>
</feature>
<evidence type="ECO:0000256" key="1">
    <source>
        <dbReference type="ARBA" id="ARBA00022670"/>
    </source>
</evidence>
<dbReference type="InterPro" id="IPR036770">
    <property type="entry name" value="Ankyrin_rpt-contain_sf"/>
</dbReference>
<reference evidence="8" key="1">
    <citation type="journal article" date="2023" name="Mol. Phylogenet. Evol.">
        <title>Genome-scale phylogeny and comparative genomics of the fungal order Sordariales.</title>
        <authorList>
            <person name="Hensen N."/>
            <person name="Bonometti L."/>
            <person name="Westerberg I."/>
            <person name="Brannstrom I.O."/>
            <person name="Guillou S."/>
            <person name="Cros-Aarteil S."/>
            <person name="Calhoun S."/>
            <person name="Haridas S."/>
            <person name="Kuo A."/>
            <person name="Mondo S."/>
            <person name="Pangilinan J."/>
            <person name="Riley R."/>
            <person name="LaButti K."/>
            <person name="Andreopoulos B."/>
            <person name="Lipzen A."/>
            <person name="Chen C."/>
            <person name="Yan M."/>
            <person name="Daum C."/>
            <person name="Ng V."/>
            <person name="Clum A."/>
            <person name="Steindorff A."/>
            <person name="Ohm R.A."/>
            <person name="Martin F."/>
            <person name="Silar P."/>
            <person name="Natvig D.O."/>
            <person name="Lalanne C."/>
            <person name="Gautier V."/>
            <person name="Ament-Velasquez S.L."/>
            <person name="Kruys A."/>
            <person name="Hutchinson M.I."/>
            <person name="Powell A.J."/>
            <person name="Barry K."/>
            <person name="Miller A.N."/>
            <person name="Grigoriev I.V."/>
            <person name="Debuchy R."/>
            <person name="Gladieux P."/>
            <person name="Hiltunen Thoren M."/>
            <person name="Johannesson H."/>
        </authorList>
    </citation>
    <scope>NUCLEOTIDE SEQUENCE</scope>
    <source>
        <strain evidence="8">PSN324</strain>
    </source>
</reference>
<dbReference type="PRINTS" id="PR00723">
    <property type="entry name" value="SUBTILISIN"/>
</dbReference>
<proteinExistence type="inferred from homology"/>
<comment type="caution">
    <text evidence="8">The sequence shown here is derived from an EMBL/GenBank/DDBJ whole genome shotgun (WGS) entry which is preliminary data.</text>
</comment>
<feature type="active site" description="Charge relay system" evidence="4">
    <location>
        <position position="731"/>
    </location>
</feature>
<evidence type="ECO:0000256" key="2">
    <source>
        <dbReference type="ARBA" id="ARBA00022801"/>
    </source>
</evidence>
<feature type="active site" description="Charge relay system" evidence="4">
    <location>
        <position position="769"/>
    </location>
</feature>
<evidence type="ECO:0000259" key="7">
    <source>
        <dbReference type="Pfam" id="PF00082"/>
    </source>
</evidence>
<keyword evidence="6" id="KW-1133">Transmembrane helix</keyword>
<dbReference type="SUPFAM" id="SSF52743">
    <property type="entry name" value="Subtilisin-like"/>
    <property type="match status" value="1"/>
</dbReference>
<dbReference type="Gene3D" id="1.25.40.20">
    <property type="entry name" value="Ankyrin repeat-containing domain"/>
    <property type="match status" value="1"/>
</dbReference>
<evidence type="ECO:0000256" key="5">
    <source>
        <dbReference type="SAM" id="MobiDB-lite"/>
    </source>
</evidence>
<feature type="compositionally biased region" description="Basic and acidic residues" evidence="5">
    <location>
        <begin position="273"/>
        <end position="286"/>
    </location>
</feature>
<dbReference type="AlphaFoldDB" id="A0AAV9HC61"/>
<evidence type="ECO:0000313" key="8">
    <source>
        <dbReference type="EMBL" id="KAK4458238.1"/>
    </source>
</evidence>
<evidence type="ECO:0000256" key="4">
    <source>
        <dbReference type="PROSITE-ProRule" id="PRU01240"/>
    </source>
</evidence>
<feature type="compositionally biased region" description="Basic and acidic residues" evidence="5">
    <location>
        <begin position="1"/>
        <end position="29"/>
    </location>
</feature>
<organism evidence="8 9">
    <name type="scientific">Cladorrhinum samala</name>
    <dbReference type="NCBI Taxonomy" id="585594"/>
    <lineage>
        <taxon>Eukaryota</taxon>
        <taxon>Fungi</taxon>
        <taxon>Dikarya</taxon>
        <taxon>Ascomycota</taxon>
        <taxon>Pezizomycotina</taxon>
        <taxon>Sordariomycetes</taxon>
        <taxon>Sordariomycetidae</taxon>
        <taxon>Sordariales</taxon>
        <taxon>Podosporaceae</taxon>
        <taxon>Cladorrhinum</taxon>
    </lineage>
</organism>
<comment type="similarity">
    <text evidence="4">Belongs to the peptidase S8 family.</text>
</comment>
<dbReference type="InterPro" id="IPR036852">
    <property type="entry name" value="Peptidase_S8/S53_dom_sf"/>
</dbReference>
<dbReference type="InterPro" id="IPR000209">
    <property type="entry name" value="Peptidase_S8/S53_dom"/>
</dbReference>
<evidence type="ECO:0000256" key="6">
    <source>
        <dbReference type="SAM" id="Phobius"/>
    </source>
</evidence>
<dbReference type="GO" id="GO:0006508">
    <property type="term" value="P:proteolysis"/>
    <property type="evidence" value="ECO:0007669"/>
    <property type="project" value="UniProtKB-KW"/>
</dbReference>
<evidence type="ECO:0000256" key="3">
    <source>
        <dbReference type="ARBA" id="ARBA00022825"/>
    </source>
</evidence>
<keyword evidence="2 4" id="KW-0378">Hydrolase</keyword>
<name>A0AAV9HC61_9PEZI</name>
<reference evidence="8" key="2">
    <citation type="submission" date="2023-06" db="EMBL/GenBank/DDBJ databases">
        <authorList>
            <consortium name="Lawrence Berkeley National Laboratory"/>
            <person name="Mondo S.J."/>
            <person name="Hensen N."/>
            <person name="Bonometti L."/>
            <person name="Westerberg I."/>
            <person name="Brannstrom I.O."/>
            <person name="Guillou S."/>
            <person name="Cros-Aarteil S."/>
            <person name="Calhoun S."/>
            <person name="Haridas S."/>
            <person name="Kuo A."/>
            <person name="Pangilinan J."/>
            <person name="Riley R."/>
            <person name="Labutti K."/>
            <person name="Andreopoulos B."/>
            <person name="Lipzen A."/>
            <person name="Chen C."/>
            <person name="Yanf M."/>
            <person name="Daum C."/>
            <person name="Ng V."/>
            <person name="Clum A."/>
            <person name="Steindorff A."/>
            <person name="Ohm R."/>
            <person name="Martin F."/>
            <person name="Silar P."/>
            <person name="Natvig D."/>
            <person name="Lalanne C."/>
            <person name="Gautier V."/>
            <person name="Ament-Velasquez S.L."/>
            <person name="Kruys A."/>
            <person name="Hutchinson M.I."/>
            <person name="Powell A.J."/>
            <person name="Barry K."/>
            <person name="Miller A.N."/>
            <person name="Grigoriev I.V."/>
            <person name="Debuchy R."/>
            <person name="Gladieux P."/>
            <person name="Thoren M.H."/>
            <person name="Johannesson H."/>
        </authorList>
    </citation>
    <scope>NUCLEOTIDE SEQUENCE</scope>
    <source>
        <strain evidence="8">PSN324</strain>
    </source>
</reference>
<dbReference type="EMBL" id="MU865077">
    <property type="protein sequence ID" value="KAK4458238.1"/>
    <property type="molecule type" value="Genomic_DNA"/>
</dbReference>
<protein>
    <submittedName>
        <fullName evidence="8">Intracellular serine protease</fullName>
    </submittedName>
</protein>
<feature type="active site" description="Charge relay system" evidence="4">
    <location>
        <position position="938"/>
    </location>
</feature>
<feature type="transmembrane region" description="Helical" evidence="6">
    <location>
        <begin position="939"/>
        <end position="960"/>
    </location>
</feature>
<feature type="compositionally biased region" description="Polar residues" evidence="5">
    <location>
        <begin position="287"/>
        <end position="329"/>
    </location>
</feature>
<dbReference type="Proteomes" id="UP001321749">
    <property type="component" value="Unassembled WGS sequence"/>
</dbReference>
<feature type="compositionally biased region" description="Polar residues" evidence="5">
    <location>
        <begin position="407"/>
        <end position="417"/>
    </location>
</feature>
<keyword evidence="6" id="KW-0812">Transmembrane</keyword>
<keyword evidence="9" id="KW-1185">Reference proteome</keyword>
<gene>
    <name evidence="8" type="ORF">QBC42DRAFT_26469</name>
</gene>
<dbReference type="InterPro" id="IPR015500">
    <property type="entry name" value="Peptidase_S8_subtilisin-rel"/>
</dbReference>
<dbReference type="CDD" id="cd07491">
    <property type="entry name" value="Peptidases_S8_7"/>
    <property type="match status" value="1"/>
</dbReference>
<dbReference type="PROSITE" id="PS51892">
    <property type="entry name" value="SUBTILASE"/>
    <property type="match status" value="1"/>
</dbReference>
<accession>A0AAV9HC61</accession>
<dbReference type="Pfam" id="PF00082">
    <property type="entry name" value="Peptidase_S8"/>
    <property type="match status" value="1"/>
</dbReference>
<evidence type="ECO:0000313" key="9">
    <source>
        <dbReference type="Proteomes" id="UP001321749"/>
    </source>
</evidence>
<dbReference type="SUPFAM" id="SSF48403">
    <property type="entry name" value="Ankyrin repeat"/>
    <property type="match status" value="1"/>
</dbReference>
<dbReference type="InterPro" id="IPR002110">
    <property type="entry name" value="Ankyrin_rpt"/>
</dbReference>